<comment type="caution">
    <text evidence="3">The sequence shown here is derived from an EMBL/GenBank/DDBJ whole genome shotgun (WGS) entry which is preliminary data.</text>
</comment>
<evidence type="ECO:0000259" key="2">
    <source>
        <dbReference type="SMART" id="SM00062"/>
    </source>
</evidence>
<keyword evidence="4" id="KW-1185">Reference proteome</keyword>
<sequence length="226" mass="24154">MPDDLNGLARNGVLRVAINTGNRALVQQDGDTLGGVSPALARRLAEEIGAHMQPMIYDGAGKVFADADRDKWDVGFMAIDAMRAEKIAFTDPYIVIEATYAVRAPSAFHHIEDVDSVGVHILTAAGSAYDMYLTKSLEHATLERFGTPPESFAAFKAGRCDAVAGVRASLDAFFDGDPDVRILPGALTSVRQAMVLPDRDDPRVAALNDFVQRAMTSGFVDAAKAG</sequence>
<dbReference type="PANTHER" id="PTHR35936">
    <property type="entry name" value="MEMBRANE-BOUND LYTIC MUREIN TRANSGLYCOSYLASE F"/>
    <property type="match status" value="1"/>
</dbReference>
<evidence type="ECO:0000256" key="1">
    <source>
        <dbReference type="ARBA" id="ARBA00022729"/>
    </source>
</evidence>
<proteinExistence type="predicted"/>
<dbReference type="PANTHER" id="PTHR35936:SF17">
    <property type="entry name" value="ARGININE-BINDING EXTRACELLULAR PROTEIN ARTP"/>
    <property type="match status" value="1"/>
</dbReference>
<organism evidence="3 4">
    <name type="scientific">Tateyamaria armeniaca</name>
    <dbReference type="NCBI Taxonomy" id="2518930"/>
    <lineage>
        <taxon>Bacteria</taxon>
        <taxon>Pseudomonadati</taxon>
        <taxon>Pseudomonadota</taxon>
        <taxon>Alphaproteobacteria</taxon>
        <taxon>Rhodobacterales</taxon>
        <taxon>Roseobacteraceae</taxon>
        <taxon>Tateyamaria</taxon>
    </lineage>
</organism>
<reference evidence="3 4" key="1">
    <citation type="submission" date="2024-08" db="EMBL/GenBank/DDBJ databases">
        <title>Tateyamaria sp. nov., isolated from marine algae.</title>
        <authorList>
            <person name="Choi B.J."/>
            <person name="Kim J.M."/>
            <person name="Lee J.K."/>
            <person name="Choi D.G."/>
            <person name="Bayburt H."/>
            <person name="Baek J.H."/>
            <person name="Han D.M."/>
            <person name="Jeon C.O."/>
        </authorList>
    </citation>
    <scope>NUCLEOTIDE SEQUENCE [LARGE SCALE GENOMIC DNA]</scope>
    <source>
        <strain evidence="3 4">KMU-156</strain>
    </source>
</reference>
<gene>
    <name evidence="3" type="ORF">ACERZ8_00545</name>
</gene>
<dbReference type="Gene3D" id="3.40.190.10">
    <property type="entry name" value="Periplasmic binding protein-like II"/>
    <property type="match status" value="2"/>
</dbReference>
<dbReference type="SUPFAM" id="SSF53850">
    <property type="entry name" value="Periplasmic binding protein-like II"/>
    <property type="match status" value="1"/>
</dbReference>
<evidence type="ECO:0000313" key="3">
    <source>
        <dbReference type="EMBL" id="MFL4468427.1"/>
    </source>
</evidence>
<accession>A0ABW8UNA9</accession>
<keyword evidence="1" id="KW-0732">Signal</keyword>
<protein>
    <submittedName>
        <fullName evidence="3">Transporter substrate-binding domain-containing protein</fullName>
    </submittedName>
</protein>
<dbReference type="InterPro" id="IPR001638">
    <property type="entry name" value="Solute-binding_3/MltF_N"/>
</dbReference>
<dbReference type="RefSeq" id="WP_407590180.1">
    <property type="nucleotide sequence ID" value="NZ_JBHDIY010000002.1"/>
</dbReference>
<dbReference type="EMBL" id="JBHDIY010000002">
    <property type="protein sequence ID" value="MFL4468427.1"/>
    <property type="molecule type" value="Genomic_DNA"/>
</dbReference>
<name>A0ABW8UNA9_9RHOB</name>
<dbReference type="Proteomes" id="UP001627408">
    <property type="component" value="Unassembled WGS sequence"/>
</dbReference>
<dbReference type="SMART" id="SM00062">
    <property type="entry name" value="PBPb"/>
    <property type="match status" value="1"/>
</dbReference>
<evidence type="ECO:0000313" key="4">
    <source>
        <dbReference type="Proteomes" id="UP001627408"/>
    </source>
</evidence>
<dbReference type="Pfam" id="PF00497">
    <property type="entry name" value="SBP_bac_3"/>
    <property type="match status" value="1"/>
</dbReference>
<feature type="domain" description="Solute-binding protein family 3/N-terminal" evidence="2">
    <location>
        <begin position="13"/>
        <end position="224"/>
    </location>
</feature>